<keyword evidence="6" id="KW-1185">Reference proteome</keyword>
<evidence type="ECO:0000256" key="3">
    <source>
        <dbReference type="SAM" id="MobiDB-lite"/>
    </source>
</evidence>
<dbReference type="Proteomes" id="UP000593562">
    <property type="component" value="Unassembled WGS sequence"/>
</dbReference>
<dbReference type="GO" id="GO:0098542">
    <property type="term" value="P:defense response to other organism"/>
    <property type="evidence" value="ECO:0007669"/>
    <property type="project" value="InterPro"/>
</dbReference>
<accession>A0A7J7CDG3</accession>
<comment type="subcellular location">
    <subcellularLocation>
        <location evidence="1">Membrane</location>
    </subcellularLocation>
</comment>
<dbReference type="GO" id="GO:0005886">
    <property type="term" value="C:plasma membrane"/>
    <property type="evidence" value="ECO:0007669"/>
    <property type="project" value="TreeGrafter"/>
</dbReference>
<feature type="region of interest" description="Disordered" evidence="3">
    <location>
        <begin position="1"/>
        <end position="42"/>
    </location>
</feature>
<feature type="transmembrane region" description="Helical" evidence="4">
    <location>
        <begin position="53"/>
        <end position="80"/>
    </location>
</feature>
<evidence type="ECO:0000256" key="4">
    <source>
        <dbReference type="SAM" id="Phobius"/>
    </source>
</evidence>
<dbReference type="PANTHER" id="PTHR31234">
    <property type="entry name" value="LATE EMBRYOGENESIS ABUNDANT (LEA) HYDROXYPROLINE-RICH GLYCOPROTEIN FAMILY"/>
    <property type="match status" value="1"/>
</dbReference>
<sequence length="246" mass="27497">MADPPVTPVLRKPPGYRDPNASSRPVPKPTPPGKPVLPPSLRPKKKRRRCCRIICCFLCIFILIFIILFIICGGLFYVWFDPKPPVFHLQSFQIPQFNVSVKTDGTFLSARTVARVEIENPNGKLTYYYGGSDVDVTVGKDRETKLGSAFVDGFTQKKKNITSLKIETQVKDRLVDDSTGEKLREAYKNKGLVVNVAVRSKVGLGVEGIKIGFLSVNVLCGDVSLKKLDNVMPKCTINMFKWINIH</sequence>
<dbReference type="EMBL" id="JAAARO010000018">
    <property type="protein sequence ID" value="KAF5731776.1"/>
    <property type="molecule type" value="Genomic_DNA"/>
</dbReference>
<name>A0A7J7CDG3_TRIWF</name>
<evidence type="ECO:0000313" key="5">
    <source>
        <dbReference type="EMBL" id="KAF5731776.1"/>
    </source>
</evidence>
<dbReference type="InterPro" id="IPR044839">
    <property type="entry name" value="NDR1-like"/>
</dbReference>
<evidence type="ECO:0000313" key="6">
    <source>
        <dbReference type="Proteomes" id="UP000593562"/>
    </source>
</evidence>
<dbReference type="OrthoDB" id="777695at2759"/>
<keyword evidence="2 4" id="KW-0472">Membrane</keyword>
<feature type="compositionally biased region" description="Pro residues" evidence="3">
    <location>
        <begin position="26"/>
        <end position="41"/>
    </location>
</feature>
<reference evidence="5 6" key="1">
    <citation type="journal article" date="2020" name="Nat. Commun.">
        <title>Genome of Tripterygium wilfordii and identification of cytochrome P450 involved in triptolide biosynthesis.</title>
        <authorList>
            <person name="Tu L."/>
            <person name="Su P."/>
            <person name="Zhang Z."/>
            <person name="Gao L."/>
            <person name="Wang J."/>
            <person name="Hu T."/>
            <person name="Zhou J."/>
            <person name="Zhang Y."/>
            <person name="Zhao Y."/>
            <person name="Liu Y."/>
            <person name="Song Y."/>
            <person name="Tong Y."/>
            <person name="Lu Y."/>
            <person name="Yang J."/>
            <person name="Xu C."/>
            <person name="Jia M."/>
            <person name="Peters R.J."/>
            <person name="Huang L."/>
            <person name="Gao W."/>
        </authorList>
    </citation>
    <scope>NUCLEOTIDE SEQUENCE [LARGE SCALE GENOMIC DNA]</scope>
    <source>
        <strain evidence="6">cv. XIE 37</strain>
        <tissue evidence="5">Leaf</tissue>
    </source>
</reference>
<dbReference type="InParanoid" id="A0A7J7CDG3"/>
<protein>
    <submittedName>
        <fullName evidence="5">Protein YLS9-like</fullName>
    </submittedName>
</protein>
<dbReference type="AlphaFoldDB" id="A0A7J7CDG3"/>
<dbReference type="PANTHER" id="PTHR31234:SF35">
    <property type="entry name" value="LATE EMBRYOGENESIS ABUNDANT (LEA) HYDROXYPROLINE-RICH GLYCOPROTEIN FAMILY"/>
    <property type="match status" value="1"/>
</dbReference>
<organism evidence="5 6">
    <name type="scientific">Tripterygium wilfordii</name>
    <name type="common">Thunder God vine</name>
    <dbReference type="NCBI Taxonomy" id="458696"/>
    <lineage>
        <taxon>Eukaryota</taxon>
        <taxon>Viridiplantae</taxon>
        <taxon>Streptophyta</taxon>
        <taxon>Embryophyta</taxon>
        <taxon>Tracheophyta</taxon>
        <taxon>Spermatophyta</taxon>
        <taxon>Magnoliopsida</taxon>
        <taxon>eudicotyledons</taxon>
        <taxon>Gunneridae</taxon>
        <taxon>Pentapetalae</taxon>
        <taxon>rosids</taxon>
        <taxon>fabids</taxon>
        <taxon>Celastrales</taxon>
        <taxon>Celastraceae</taxon>
        <taxon>Tripterygium</taxon>
    </lineage>
</organism>
<evidence type="ECO:0000256" key="2">
    <source>
        <dbReference type="ARBA" id="ARBA00023136"/>
    </source>
</evidence>
<proteinExistence type="predicted"/>
<comment type="caution">
    <text evidence="5">The sequence shown here is derived from an EMBL/GenBank/DDBJ whole genome shotgun (WGS) entry which is preliminary data.</text>
</comment>
<gene>
    <name evidence="5" type="ORF">HS088_TW18G00461</name>
</gene>
<keyword evidence="4" id="KW-0812">Transmembrane</keyword>
<keyword evidence="4" id="KW-1133">Transmembrane helix</keyword>
<evidence type="ECO:0000256" key="1">
    <source>
        <dbReference type="ARBA" id="ARBA00004370"/>
    </source>
</evidence>